<feature type="coiled-coil region" evidence="1">
    <location>
        <begin position="364"/>
        <end position="446"/>
    </location>
</feature>
<evidence type="ECO:0000256" key="1">
    <source>
        <dbReference type="SAM" id="Coils"/>
    </source>
</evidence>
<comment type="caution">
    <text evidence="3">The sequence shown here is derived from an EMBL/GenBank/DDBJ whole genome shotgun (WGS) entry which is preliminary data.</text>
</comment>
<feature type="compositionally biased region" description="Basic and acidic residues" evidence="2">
    <location>
        <begin position="140"/>
        <end position="162"/>
    </location>
</feature>
<proteinExistence type="predicted"/>
<feature type="region of interest" description="Disordered" evidence="2">
    <location>
        <begin position="19"/>
        <end position="196"/>
    </location>
</feature>
<dbReference type="AlphaFoldDB" id="A0A9N9H1G5"/>
<sequence length="449" mass="48936">MSSNQGILKDRASILGAFSQGKASIPTGLGDIKKFMPEPTQQNLETTESEESDSDSSADSSEESVSTDSSITRVAHYESNRPKIANDISQESEEVVKRPRAKVNMDNIIGFSSPQPLTHSGLQMLSGGAPGNRLKTQSEVVRRNDSVGHAKGRPLGDSKTLLDDGLSSYKSQTFVRDVNTPRHQGSSRSDISWNSDSVKNFNRSIDEHSPRRPFVRSSSIISDALPNYSSIARGRQSQSEVVYSRPTAALTEISGVSDPGPRGRPARRPTVKVSARLNDDNGNIIADNLDNNPHARLRPRVSVSAMVDLNSNKSKRKVVQDIGSASDEESGSTEESGSSEEESDGNNEEDNLESMINIKVQQEVQELKVSNESLLASNAELEAKLKEQADKIAELSSLSSVVAEQQEKLEAIKEMEEIVKSLKTKITTAEEEIANLKKQAAEKTDENQK</sequence>
<dbReference type="EMBL" id="CAJVPJ010003577">
    <property type="protein sequence ID" value="CAG8641892.1"/>
    <property type="molecule type" value="Genomic_DNA"/>
</dbReference>
<feature type="compositionally biased region" description="Low complexity" evidence="2">
    <location>
        <begin position="186"/>
        <end position="196"/>
    </location>
</feature>
<accession>A0A9N9H1G5</accession>
<evidence type="ECO:0000256" key="2">
    <source>
        <dbReference type="SAM" id="MobiDB-lite"/>
    </source>
</evidence>
<organism evidence="3 4">
    <name type="scientific">Paraglomus occultum</name>
    <dbReference type="NCBI Taxonomy" id="144539"/>
    <lineage>
        <taxon>Eukaryota</taxon>
        <taxon>Fungi</taxon>
        <taxon>Fungi incertae sedis</taxon>
        <taxon>Mucoromycota</taxon>
        <taxon>Glomeromycotina</taxon>
        <taxon>Glomeromycetes</taxon>
        <taxon>Paraglomerales</taxon>
        <taxon>Paraglomeraceae</taxon>
        <taxon>Paraglomus</taxon>
    </lineage>
</organism>
<dbReference type="OrthoDB" id="2555519at2759"/>
<feature type="compositionally biased region" description="Acidic residues" evidence="2">
    <location>
        <begin position="326"/>
        <end position="352"/>
    </location>
</feature>
<evidence type="ECO:0000313" key="3">
    <source>
        <dbReference type="EMBL" id="CAG8641892.1"/>
    </source>
</evidence>
<protein>
    <submittedName>
        <fullName evidence="3">6865_t:CDS:1</fullName>
    </submittedName>
</protein>
<feature type="compositionally biased region" description="Acidic residues" evidence="2">
    <location>
        <begin position="47"/>
        <end position="62"/>
    </location>
</feature>
<dbReference type="Proteomes" id="UP000789572">
    <property type="component" value="Unassembled WGS sequence"/>
</dbReference>
<name>A0A9N9H1G5_9GLOM</name>
<evidence type="ECO:0000313" key="4">
    <source>
        <dbReference type="Proteomes" id="UP000789572"/>
    </source>
</evidence>
<feature type="non-terminal residue" evidence="3">
    <location>
        <position position="1"/>
    </location>
</feature>
<feature type="compositionally biased region" description="Polar residues" evidence="2">
    <location>
        <begin position="110"/>
        <end position="123"/>
    </location>
</feature>
<keyword evidence="1" id="KW-0175">Coiled coil</keyword>
<reference evidence="3" key="1">
    <citation type="submission" date="2021-06" db="EMBL/GenBank/DDBJ databases">
        <authorList>
            <person name="Kallberg Y."/>
            <person name="Tangrot J."/>
            <person name="Rosling A."/>
        </authorList>
    </citation>
    <scope>NUCLEOTIDE SEQUENCE</scope>
    <source>
        <strain evidence="3">IA702</strain>
    </source>
</reference>
<gene>
    <name evidence="3" type="ORF">POCULU_LOCUS9464</name>
</gene>
<keyword evidence="4" id="KW-1185">Reference proteome</keyword>
<feature type="region of interest" description="Disordered" evidence="2">
    <location>
        <begin position="312"/>
        <end position="353"/>
    </location>
</feature>